<feature type="domain" description="NADH:flavin oxidoreductase/NADH oxidase N-terminal" evidence="5">
    <location>
        <begin position="9"/>
        <end position="360"/>
    </location>
</feature>
<evidence type="ECO:0000256" key="3">
    <source>
        <dbReference type="ARBA" id="ARBA00023002"/>
    </source>
</evidence>
<protein>
    <submittedName>
        <fullName evidence="6">Unnamed protein product</fullName>
    </submittedName>
</protein>
<evidence type="ECO:0000256" key="1">
    <source>
        <dbReference type="ARBA" id="ARBA00001917"/>
    </source>
</evidence>
<keyword evidence="3" id="KW-0560">Oxidoreductase</keyword>
<dbReference type="FunFam" id="3.20.20.70:FF:000059">
    <property type="entry name" value="N-ethylmaleimide reductase, FMN-linked"/>
    <property type="match status" value="1"/>
</dbReference>
<evidence type="ECO:0000259" key="5">
    <source>
        <dbReference type="Pfam" id="PF00724"/>
    </source>
</evidence>
<dbReference type="InterPro" id="IPR013785">
    <property type="entry name" value="Aldolase_TIM"/>
</dbReference>
<keyword evidence="7" id="KW-1185">Reference proteome</keyword>
<evidence type="ECO:0000256" key="2">
    <source>
        <dbReference type="ARBA" id="ARBA00005979"/>
    </source>
</evidence>
<comment type="similarity">
    <text evidence="2">Belongs to the NADH:flavin oxidoreductase/NADH oxidase family.</text>
</comment>
<dbReference type="GO" id="GO:0005829">
    <property type="term" value="C:cytosol"/>
    <property type="evidence" value="ECO:0007669"/>
    <property type="project" value="UniProtKB-ARBA"/>
</dbReference>
<dbReference type="Proteomes" id="UP001165121">
    <property type="component" value="Unassembled WGS sequence"/>
</dbReference>
<dbReference type="EMBL" id="BSXT01000998">
    <property type="protein sequence ID" value="GMF37299.1"/>
    <property type="molecule type" value="Genomic_DNA"/>
</dbReference>
<dbReference type="Pfam" id="PF00724">
    <property type="entry name" value="Oxidored_FMN"/>
    <property type="match status" value="1"/>
</dbReference>
<comment type="cofactor">
    <cofactor evidence="1">
        <name>FMN</name>
        <dbReference type="ChEBI" id="CHEBI:58210"/>
    </cofactor>
</comment>
<dbReference type="PANTHER" id="PTHR22893:SF91">
    <property type="entry name" value="NADPH DEHYDROGENASE 2-RELATED"/>
    <property type="match status" value="1"/>
</dbReference>
<name>A0A9W7CRB1_9STRA</name>
<dbReference type="GO" id="GO:0010181">
    <property type="term" value="F:FMN binding"/>
    <property type="evidence" value="ECO:0007669"/>
    <property type="project" value="InterPro"/>
</dbReference>
<dbReference type="PANTHER" id="PTHR22893">
    <property type="entry name" value="NADH OXIDOREDUCTASE-RELATED"/>
    <property type="match status" value="1"/>
</dbReference>
<proteinExistence type="inferred from homology"/>
<sequence>MVSTLQVSKLFTPITLGGKLNQLTLQHRVVMAPLTRLKHGEKGVPPEITAKYYGQRATKGGLIFAEATNISPQARGYLGTPGIFNQDQVAGWKHVTDTVKAKEGHMFLQLWHTGRVSHPLLQPNGELPVSSSAKMDVSSSAKMDVSTGRVPTREGRKSHVPPRALETHEIPLIVQDYKKAAENALAAGFDGVEFHCANGYLLEQFLQDGINDRTDKYGGSVENRARFLFEALDAILEVVDSSRVGIRLSPFGMSFGQFESDPVGMYGYVLKKLNDYHLSYVHLIEPRAFALHENPYAPTDGSVVRTFREIYDGVMLTASGYDRASAIKAVDSGDADMVAFGRYFISNPDLVKRLELNTPLNAYNPQTFYAAGETGYTDQPFLQDDKAAL</sequence>
<gene>
    <name evidence="6" type="ORF">Pfra01_001041700</name>
</gene>
<evidence type="ECO:0000313" key="7">
    <source>
        <dbReference type="Proteomes" id="UP001165121"/>
    </source>
</evidence>
<organism evidence="6 7">
    <name type="scientific">Phytophthora fragariaefolia</name>
    <dbReference type="NCBI Taxonomy" id="1490495"/>
    <lineage>
        <taxon>Eukaryota</taxon>
        <taxon>Sar</taxon>
        <taxon>Stramenopiles</taxon>
        <taxon>Oomycota</taxon>
        <taxon>Peronosporomycetes</taxon>
        <taxon>Peronosporales</taxon>
        <taxon>Peronosporaceae</taxon>
        <taxon>Phytophthora</taxon>
    </lineage>
</organism>
<dbReference type="GO" id="GO:0016628">
    <property type="term" value="F:oxidoreductase activity, acting on the CH-CH group of donors, NAD or NADP as acceptor"/>
    <property type="evidence" value="ECO:0007669"/>
    <property type="project" value="UniProtKB-ARBA"/>
</dbReference>
<dbReference type="AlphaFoldDB" id="A0A9W7CRB1"/>
<evidence type="ECO:0000313" key="6">
    <source>
        <dbReference type="EMBL" id="GMF37299.1"/>
    </source>
</evidence>
<feature type="region of interest" description="Disordered" evidence="4">
    <location>
        <begin position="138"/>
        <end position="160"/>
    </location>
</feature>
<dbReference type="OrthoDB" id="276546at2759"/>
<accession>A0A9W7CRB1</accession>
<dbReference type="CDD" id="cd02933">
    <property type="entry name" value="OYE_like_FMN"/>
    <property type="match status" value="1"/>
</dbReference>
<dbReference type="InterPro" id="IPR045247">
    <property type="entry name" value="Oye-like"/>
</dbReference>
<dbReference type="InterPro" id="IPR001155">
    <property type="entry name" value="OxRdtase_FMN_N"/>
</dbReference>
<reference evidence="6" key="1">
    <citation type="submission" date="2023-04" db="EMBL/GenBank/DDBJ databases">
        <title>Phytophthora fragariaefolia NBRC 109709.</title>
        <authorList>
            <person name="Ichikawa N."/>
            <person name="Sato H."/>
            <person name="Tonouchi N."/>
        </authorList>
    </citation>
    <scope>NUCLEOTIDE SEQUENCE</scope>
    <source>
        <strain evidence="6">NBRC 109709</strain>
    </source>
</reference>
<evidence type="ECO:0000256" key="4">
    <source>
        <dbReference type="SAM" id="MobiDB-lite"/>
    </source>
</evidence>
<dbReference type="Gene3D" id="3.20.20.70">
    <property type="entry name" value="Aldolase class I"/>
    <property type="match status" value="1"/>
</dbReference>
<comment type="caution">
    <text evidence="6">The sequence shown here is derived from an EMBL/GenBank/DDBJ whole genome shotgun (WGS) entry which is preliminary data.</text>
</comment>
<dbReference type="SUPFAM" id="SSF51395">
    <property type="entry name" value="FMN-linked oxidoreductases"/>
    <property type="match status" value="1"/>
</dbReference>